<evidence type="ECO:0000259" key="8">
    <source>
        <dbReference type="PROSITE" id="PS51986"/>
    </source>
</evidence>
<dbReference type="SUPFAM" id="SSF54368">
    <property type="entry name" value="Glutamine synthetase, N-terminal domain"/>
    <property type="match status" value="1"/>
</dbReference>
<reference evidence="10 11" key="1">
    <citation type="submission" date="2018-11" db="EMBL/GenBank/DDBJ databases">
        <title>Draft genome of Simplicispira Flexivirga sp. BO-16.</title>
        <authorList>
            <person name="Im W.T."/>
        </authorList>
    </citation>
    <scope>NUCLEOTIDE SEQUENCE [LARGE SCALE GENOMIC DNA]</scope>
    <source>
        <strain evidence="10 11">BO-16</strain>
    </source>
</reference>
<evidence type="ECO:0000259" key="9">
    <source>
        <dbReference type="PROSITE" id="PS51987"/>
    </source>
</evidence>
<evidence type="ECO:0000313" key="10">
    <source>
        <dbReference type="EMBL" id="RNI24936.1"/>
    </source>
</evidence>
<evidence type="ECO:0000256" key="5">
    <source>
        <dbReference type="PROSITE-ProRule" id="PRU01330"/>
    </source>
</evidence>
<dbReference type="EMBL" id="RJJQ01000002">
    <property type="protein sequence ID" value="RNI24936.1"/>
    <property type="molecule type" value="Genomic_DNA"/>
</dbReference>
<protein>
    <submittedName>
        <fullName evidence="10">Glutamine synthetase</fullName>
    </submittedName>
</protein>
<dbReference type="InterPro" id="IPR036651">
    <property type="entry name" value="Gln_synt_N_sf"/>
</dbReference>
<keyword evidence="2" id="KW-0436">Ligase</keyword>
<dbReference type="PANTHER" id="PTHR43785">
    <property type="entry name" value="GAMMA-GLUTAMYLPUTRESCINE SYNTHETASE"/>
    <property type="match status" value="1"/>
</dbReference>
<evidence type="ECO:0000256" key="1">
    <source>
        <dbReference type="ARBA" id="ARBA00009897"/>
    </source>
</evidence>
<dbReference type="Gene3D" id="3.10.20.70">
    <property type="entry name" value="Glutamine synthetase, N-terminal domain"/>
    <property type="match status" value="1"/>
</dbReference>
<evidence type="ECO:0000313" key="11">
    <source>
        <dbReference type="Proteomes" id="UP000271678"/>
    </source>
</evidence>
<feature type="domain" description="GS catalytic" evidence="9">
    <location>
        <begin position="180"/>
        <end position="518"/>
    </location>
</feature>
<keyword evidence="3" id="KW-0547">Nucleotide-binding</keyword>
<dbReference type="Gene3D" id="3.30.590.10">
    <property type="entry name" value="Glutamine synthetase/guanido kinase, catalytic domain"/>
    <property type="match status" value="1"/>
</dbReference>
<dbReference type="OrthoDB" id="3277468at2"/>
<dbReference type="PROSITE" id="PS51986">
    <property type="entry name" value="GS_BETA_GRASP"/>
    <property type="match status" value="1"/>
</dbReference>
<evidence type="ECO:0000256" key="4">
    <source>
        <dbReference type="ARBA" id="ARBA00022840"/>
    </source>
</evidence>
<dbReference type="InterPro" id="IPR008147">
    <property type="entry name" value="Gln_synt_N"/>
</dbReference>
<feature type="region of interest" description="Disordered" evidence="7">
    <location>
        <begin position="47"/>
        <end position="71"/>
    </location>
</feature>
<dbReference type="PROSITE" id="PS51987">
    <property type="entry name" value="GS_CATALYTIC"/>
    <property type="match status" value="1"/>
</dbReference>
<dbReference type="Pfam" id="PF00120">
    <property type="entry name" value="Gln-synt_C"/>
    <property type="match status" value="1"/>
</dbReference>
<accession>A0A3M9MHD8</accession>
<proteinExistence type="inferred from homology"/>
<sequence>MDRFRRSCGGLESAIAHSFATFGSPFRNEQYNCFFLCNRSFNGGYDEPLRDTPRGGRQVDTEERSRRQAEAHRAAAVLRSREVATVALTFVDTAGITRVKAVPVARLVHAATWGVGMSPVFDAFLSDDSIVAGRFAGGPVGDLRLFPDLSRLTVLAAQPGWAWAPVDRLAQDGSAHPLDQRSLARRQVAQLADGGYTARMAFEIEWAVGVDRPDSDDFIAAVRGPAYGFTRVVEASDYLHDLANALAAQGIEAEQIHPEYAEGQFEVSVVAEDPVAAADTFVLTRETIRAVSRRQGLRASFSPKTVAGGVGNGGHVHLSLWAEGRNAFADGRARYGMTEVADRFSAGILDHLPALLAVGTASAASYLRLIPQHWAGAFQAWGLENRETALRFVTGSPGDSYRAANLEVKSFDESANPYLVVAGLIGAGLDGIAADRPLPEPLEVDPAGLGETERSTRGIRPLPASLDDVATAFEADDALTAAFGAELATTIVEVRRAEHARFASASEEEIAVAVRWKY</sequence>
<keyword evidence="4" id="KW-0067">ATP-binding</keyword>
<dbReference type="AlphaFoldDB" id="A0A3M9MHD8"/>
<name>A0A3M9MHD8_9MICO</name>
<feature type="domain" description="GS beta-grasp" evidence="8">
    <location>
        <begin position="81"/>
        <end position="173"/>
    </location>
</feature>
<dbReference type="InterPro" id="IPR014746">
    <property type="entry name" value="Gln_synth/guanido_kin_cat_dom"/>
</dbReference>
<dbReference type="InterPro" id="IPR008146">
    <property type="entry name" value="Gln_synth_cat_dom"/>
</dbReference>
<organism evidence="10 11">
    <name type="scientific">Flexivirga caeni</name>
    <dbReference type="NCBI Taxonomy" id="2294115"/>
    <lineage>
        <taxon>Bacteria</taxon>
        <taxon>Bacillati</taxon>
        <taxon>Actinomycetota</taxon>
        <taxon>Actinomycetes</taxon>
        <taxon>Micrococcales</taxon>
        <taxon>Dermacoccaceae</taxon>
        <taxon>Flexivirga</taxon>
    </lineage>
</organism>
<dbReference type="GO" id="GO:0005524">
    <property type="term" value="F:ATP binding"/>
    <property type="evidence" value="ECO:0007669"/>
    <property type="project" value="UniProtKB-KW"/>
</dbReference>
<dbReference type="Proteomes" id="UP000271678">
    <property type="component" value="Unassembled WGS sequence"/>
</dbReference>
<gene>
    <name evidence="10" type="ORF">EFY87_03195</name>
</gene>
<evidence type="ECO:0000256" key="3">
    <source>
        <dbReference type="ARBA" id="ARBA00022741"/>
    </source>
</evidence>
<evidence type="ECO:0000256" key="2">
    <source>
        <dbReference type="ARBA" id="ARBA00022598"/>
    </source>
</evidence>
<evidence type="ECO:0000256" key="6">
    <source>
        <dbReference type="RuleBase" id="RU000384"/>
    </source>
</evidence>
<comment type="caution">
    <text evidence="10">The sequence shown here is derived from an EMBL/GenBank/DDBJ whole genome shotgun (WGS) entry which is preliminary data.</text>
</comment>
<dbReference type="PANTHER" id="PTHR43785:SF12">
    <property type="entry name" value="TYPE-1 GLUTAMINE SYNTHETASE 2"/>
    <property type="match status" value="1"/>
</dbReference>
<comment type="similarity">
    <text evidence="1 5 6">Belongs to the glutamine synthetase family.</text>
</comment>
<dbReference type="SMART" id="SM01230">
    <property type="entry name" value="Gln-synt_C"/>
    <property type="match status" value="1"/>
</dbReference>
<dbReference type="GO" id="GO:0006542">
    <property type="term" value="P:glutamine biosynthetic process"/>
    <property type="evidence" value="ECO:0007669"/>
    <property type="project" value="InterPro"/>
</dbReference>
<evidence type="ECO:0000256" key="7">
    <source>
        <dbReference type="SAM" id="MobiDB-lite"/>
    </source>
</evidence>
<dbReference type="GO" id="GO:0004356">
    <property type="term" value="F:glutamine synthetase activity"/>
    <property type="evidence" value="ECO:0007669"/>
    <property type="project" value="InterPro"/>
</dbReference>
<dbReference type="SUPFAM" id="SSF55931">
    <property type="entry name" value="Glutamine synthetase/guanido kinase"/>
    <property type="match status" value="1"/>
</dbReference>
<keyword evidence="11" id="KW-1185">Reference proteome</keyword>